<dbReference type="EMBL" id="CAJGYO010000007">
    <property type="protein sequence ID" value="CAD6247473.1"/>
    <property type="molecule type" value="Genomic_DNA"/>
</dbReference>
<evidence type="ECO:0008006" key="4">
    <source>
        <dbReference type="Google" id="ProtNLM"/>
    </source>
</evidence>
<organism evidence="2 3">
    <name type="scientific">Miscanthus lutarioriparius</name>
    <dbReference type="NCBI Taxonomy" id="422564"/>
    <lineage>
        <taxon>Eukaryota</taxon>
        <taxon>Viridiplantae</taxon>
        <taxon>Streptophyta</taxon>
        <taxon>Embryophyta</taxon>
        <taxon>Tracheophyta</taxon>
        <taxon>Spermatophyta</taxon>
        <taxon>Magnoliopsida</taxon>
        <taxon>Liliopsida</taxon>
        <taxon>Poales</taxon>
        <taxon>Poaceae</taxon>
        <taxon>PACMAD clade</taxon>
        <taxon>Panicoideae</taxon>
        <taxon>Andropogonodae</taxon>
        <taxon>Andropogoneae</taxon>
        <taxon>Saccharinae</taxon>
        <taxon>Miscanthus</taxon>
    </lineage>
</organism>
<comment type="caution">
    <text evidence="2">The sequence shown here is derived from an EMBL/GenBank/DDBJ whole genome shotgun (WGS) entry which is preliminary data.</text>
</comment>
<name>A0A811PJ77_9POAL</name>
<gene>
    <name evidence="2" type="ORF">NCGR_LOCUS31665</name>
</gene>
<reference evidence="2" key="1">
    <citation type="submission" date="2020-10" db="EMBL/GenBank/DDBJ databases">
        <authorList>
            <person name="Han B."/>
            <person name="Lu T."/>
            <person name="Zhao Q."/>
            <person name="Huang X."/>
            <person name="Zhao Y."/>
        </authorList>
    </citation>
    <scope>NUCLEOTIDE SEQUENCE</scope>
</reference>
<feature type="compositionally biased region" description="Basic and acidic residues" evidence="1">
    <location>
        <begin position="41"/>
        <end position="58"/>
    </location>
</feature>
<feature type="region of interest" description="Disordered" evidence="1">
    <location>
        <begin position="38"/>
        <end position="71"/>
    </location>
</feature>
<evidence type="ECO:0000313" key="3">
    <source>
        <dbReference type="Proteomes" id="UP000604825"/>
    </source>
</evidence>
<evidence type="ECO:0000313" key="2">
    <source>
        <dbReference type="EMBL" id="CAD6247473.1"/>
    </source>
</evidence>
<dbReference type="AlphaFoldDB" id="A0A811PJ77"/>
<evidence type="ECO:0000256" key="1">
    <source>
        <dbReference type="SAM" id="MobiDB-lite"/>
    </source>
</evidence>
<dbReference type="OrthoDB" id="695472at2759"/>
<accession>A0A811PJ77</accession>
<keyword evidence="3" id="KW-1185">Reference proteome</keyword>
<proteinExistence type="predicted"/>
<sequence length="126" mass="14263">MGDNLKTALDAILADLSSIKNEVTTIKGDQSRLNVAVNRLQSDHHSSGGSHSGRDTDHGAPPPPPPREHAKHKLRFLRYDGSTDPVLWLYKAEQLFRADRTADDERVWLASFYMEGAAQDWYYRLE</sequence>
<dbReference type="Proteomes" id="UP000604825">
    <property type="component" value="Unassembled WGS sequence"/>
</dbReference>
<protein>
    <recommendedName>
        <fullName evidence="4">Retrotransposon gag domain-containing protein</fullName>
    </recommendedName>
</protein>